<dbReference type="Gene3D" id="6.20.240.60">
    <property type="match status" value="1"/>
</dbReference>
<gene>
    <name evidence="2" type="ORF">F8153_07530</name>
</gene>
<protein>
    <submittedName>
        <fullName evidence="2">Cell wall hydrolase</fullName>
    </submittedName>
</protein>
<evidence type="ECO:0000313" key="2">
    <source>
        <dbReference type="EMBL" id="KAB3530261.1"/>
    </source>
</evidence>
<dbReference type="OrthoDB" id="9785345at2"/>
<proteinExistence type="predicted"/>
<reference evidence="2 3" key="1">
    <citation type="submission" date="2019-10" db="EMBL/GenBank/DDBJ databases">
        <title>Alkaliphilus serpentinus sp. nov. and Alkaliphilus pronyensis sp. nov., two novel anaerobic alkaliphilic species isolated from the serpentinized-hosted hydrothermal field of the Prony Bay (New Caledonia).</title>
        <authorList>
            <person name="Postec A."/>
        </authorList>
    </citation>
    <scope>NUCLEOTIDE SEQUENCE [LARGE SCALE GENOMIC DNA]</scope>
    <source>
        <strain evidence="2 3">LacT</strain>
    </source>
</reference>
<name>A0A833HP14_9FIRM</name>
<evidence type="ECO:0000313" key="3">
    <source>
        <dbReference type="Proteomes" id="UP000465601"/>
    </source>
</evidence>
<sequence length="96" mass="10592">MGMIAVGAVVLNRVGSGEFPNRIEEVILQPKQFSSVDDGQFQLEPNEVAYKAAFKALMGNDPTKGCLFFYNPQIATAGWSFNRETVVVIGDHHFTK</sequence>
<dbReference type="Pfam" id="PF07486">
    <property type="entry name" value="Hydrolase_2"/>
    <property type="match status" value="1"/>
</dbReference>
<dbReference type="RefSeq" id="WP_151865746.1">
    <property type="nucleotide sequence ID" value="NZ_WBZB01000022.1"/>
</dbReference>
<dbReference type="InterPro" id="IPR011105">
    <property type="entry name" value="Cell_wall_hydrolase_SleB"/>
</dbReference>
<evidence type="ECO:0000259" key="1">
    <source>
        <dbReference type="Pfam" id="PF07486"/>
    </source>
</evidence>
<dbReference type="EMBL" id="WBZB01000022">
    <property type="protein sequence ID" value="KAB3530261.1"/>
    <property type="molecule type" value="Genomic_DNA"/>
</dbReference>
<dbReference type="Proteomes" id="UP000465601">
    <property type="component" value="Unassembled WGS sequence"/>
</dbReference>
<dbReference type="GO" id="GO:0016787">
    <property type="term" value="F:hydrolase activity"/>
    <property type="evidence" value="ECO:0007669"/>
    <property type="project" value="UniProtKB-KW"/>
</dbReference>
<keyword evidence="2" id="KW-0378">Hydrolase</keyword>
<comment type="caution">
    <text evidence="2">The sequence shown here is derived from an EMBL/GenBank/DDBJ whole genome shotgun (WGS) entry which is preliminary data.</text>
</comment>
<keyword evidence="3" id="KW-1185">Reference proteome</keyword>
<organism evidence="2 3">
    <name type="scientific">Alkaliphilus serpentinus</name>
    <dbReference type="NCBI Taxonomy" id="1482731"/>
    <lineage>
        <taxon>Bacteria</taxon>
        <taxon>Bacillati</taxon>
        <taxon>Bacillota</taxon>
        <taxon>Clostridia</taxon>
        <taxon>Peptostreptococcales</taxon>
        <taxon>Natronincolaceae</taxon>
        <taxon>Alkaliphilus</taxon>
    </lineage>
</organism>
<dbReference type="AlphaFoldDB" id="A0A833HP14"/>
<feature type="domain" description="Cell wall hydrolase SleB" evidence="1">
    <location>
        <begin position="2"/>
        <end position="94"/>
    </location>
</feature>
<dbReference type="Gene3D" id="1.10.10.2520">
    <property type="entry name" value="Cell wall hydrolase SleB, domain 1"/>
    <property type="match status" value="1"/>
</dbReference>
<dbReference type="InterPro" id="IPR042047">
    <property type="entry name" value="SleB_dom1"/>
</dbReference>
<accession>A0A833HP14</accession>